<accession>A0AA36FZ46</accession>
<dbReference type="InterPro" id="IPR050441">
    <property type="entry name" value="RBM"/>
</dbReference>
<dbReference type="InterPro" id="IPR000504">
    <property type="entry name" value="RRM_dom"/>
</dbReference>
<protein>
    <recommendedName>
        <fullName evidence="3">RRM domain-containing protein</fullName>
    </recommendedName>
</protein>
<feature type="region of interest" description="Disordered" evidence="2">
    <location>
        <begin position="1"/>
        <end position="21"/>
    </location>
</feature>
<feature type="region of interest" description="Disordered" evidence="2">
    <location>
        <begin position="105"/>
        <end position="124"/>
    </location>
</feature>
<name>A0AA36FZ46_9BILA</name>
<sequence length="124" mass="14223">MGVSTGTGFNGSNRDNPDPSKVLGVFNLSRRTDEESLRKVFGRFGEIDRLKLIRDRFTMESRCFGFVKFVHQADATDARHEVNGVELDGRSLRVDYSVTDHAHEPTPGLYCGEARQRDYDRRRR</sequence>
<comment type="caution">
    <text evidence="4">The sequence shown here is derived from an EMBL/GenBank/DDBJ whole genome shotgun (WGS) entry which is preliminary data.</text>
</comment>
<evidence type="ECO:0000313" key="4">
    <source>
        <dbReference type="EMBL" id="CAJ0572156.1"/>
    </source>
</evidence>
<evidence type="ECO:0000313" key="5">
    <source>
        <dbReference type="Proteomes" id="UP001177023"/>
    </source>
</evidence>
<feature type="compositionally biased region" description="Basic and acidic residues" evidence="2">
    <location>
        <begin position="114"/>
        <end position="124"/>
    </location>
</feature>
<organism evidence="4 5">
    <name type="scientific">Mesorhabditis spiculigera</name>
    <dbReference type="NCBI Taxonomy" id="96644"/>
    <lineage>
        <taxon>Eukaryota</taxon>
        <taxon>Metazoa</taxon>
        <taxon>Ecdysozoa</taxon>
        <taxon>Nematoda</taxon>
        <taxon>Chromadorea</taxon>
        <taxon>Rhabditida</taxon>
        <taxon>Rhabditina</taxon>
        <taxon>Rhabditomorpha</taxon>
        <taxon>Rhabditoidea</taxon>
        <taxon>Rhabditidae</taxon>
        <taxon>Mesorhabditinae</taxon>
        <taxon>Mesorhabditis</taxon>
    </lineage>
</organism>
<feature type="non-terminal residue" evidence="4">
    <location>
        <position position="124"/>
    </location>
</feature>
<dbReference type="PROSITE" id="PS50102">
    <property type="entry name" value="RRM"/>
    <property type="match status" value="1"/>
</dbReference>
<evidence type="ECO:0000259" key="3">
    <source>
        <dbReference type="PROSITE" id="PS50102"/>
    </source>
</evidence>
<dbReference type="SUPFAM" id="SSF54928">
    <property type="entry name" value="RNA-binding domain, RBD"/>
    <property type="match status" value="1"/>
</dbReference>
<dbReference type="PANTHER" id="PTHR48034">
    <property type="entry name" value="TRANSFORMER-2 SEX-DETERMINING PROTEIN-RELATED"/>
    <property type="match status" value="1"/>
</dbReference>
<keyword evidence="1" id="KW-0694">RNA-binding</keyword>
<dbReference type="AlphaFoldDB" id="A0AA36FZ46"/>
<feature type="compositionally biased region" description="Polar residues" evidence="2">
    <location>
        <begin position="1"/>
        <end position="14"/>
    </location>
</feature>
<feature type="domain" description="RRM" evidence="3">
    <location>
        <begin position="21"/>
        <end position="99"/>
    </location>
</feature>
<proteinExistence type="predicted"/>
<dbReference type="EMBL" id="CATQJA010002591">
    <property type="protein sequence ID" value="CAJ0572156.1"/>
    <property type="molecule type" value="Genomic_DNA"/>
</dbReference>
<evidence type="ECO:0000256" key="1">
    <source>
        <dbReference type="PROSITE-ProRule" id="PRU00176"/>
    </source>
</evidence>
<dbReference type="Pfam" id="PF00076">
    <property type="entry name" value="RRM_1"/>
    <property type="match status" value="1"/>
</dbReference>
<evidence type="ECO:0000256" key="2">
    <source>
        <dbReference type="SAM" id="MobiDB-lite"/>
    </source>
</evidence>
<dbReference type="InterPro" id="IPR035979">
    <property type="entry name" value="RBD_domain_sf"/>
</dbReference>
<gene>
    <name evidence="4" type="ORF">MSPICULIGERA_LOCUS10549</name>
</gene>
<dbReference type="Gene3D" id="3.30.70.330">
    <property type="match status" value="1"/>
</dbReference>
<reference evidence="4" key="1">
    <citation type="submission" date="2023-06" db="EMBL/GenBank/DDBJ databases">
        <authorList>
            <person name="Delattre M."/>
        </authorList>
    </citation>
    <scope>NUCLEOTIDE SEQUENCE</scope>
    <source>
        <strain evidence="4">AF72</strain>
    </source>
</reference>
<dbReference type="Proteomes" id="UP001177023">
    <property type="component" value="Unassembled WGS sequence"/>
</dbReference>
<dbReference type="SMART" id="SM00360">
    <property type="entry name" value="RRM"/>
    <property type="match status" value="1"/>
</dbReference>
<dbReference type="InterPro" id="IPR012677">
    <property type="entry name" value="Nucleotide-bd_a/b_plait_sf"/>
</dbReference>
<keyword evidence="5" id="KW-1185">Reference proteome</keyword>
<dbReference type="GO" id="GO:0003723">
    <property type="term" value="F:RNA binding"/>
    <property type="evidence" value="ECO:0007669"/>
    <property type="project" value="UniProtKB-UniRule"/>
</dbReference>